<accession>A0AA39IDE5</accession>
<dbReference type="Pfam" id="PF13869">
    <property type="entry name" value="NUDIX_2"/>
    <property type="match status" value="1"/>
</dbReference>
<feature type="compositionally biased region" description="Basic and acidic residues" evidence="1">
    <location>
        <begin position="357"/>
        <end position="373"/>
    </location>
</feature>
<dbReference type="PANTHER" id="PTHR13047">
    <property type="entry name" value="PRE-MRNA CLEAVAGE FACTOR IM, 25KD SUBUNIT"/>
    <property type="match status" value="1"/>
</dbReference>
<proteinExistence type="predicted"/>
<dbReference type="Pfam" id="PF04818">
    <property type="entry name" value="CID"/>
    <property type="match status" value="1"/>
</dbReference>
<protein>
    <recommendedName>
        <fullName evidence="6">Cleavage and polyadenylation specificity factor subunit 5</fullName>
    </recommendedName>
</protein>
<dbReference type="EMBL" id="JAUCMV010000002">
    <property type="protein sequence ID" value="KAK0421168.1"/>
    <property type="molecule type" value="Genomic_DNA"/>
</dbReference>
<dbReference type="InterPro" id="IPR047415">
    <property type="entry name" value="Pcf11_CID"/>
</dbReference>
<dbReference type="Gene3D" id="1.25.40.90">
    <property type="match status" value="1"/>
</dbReference>
<comment type="caution">
    <text evidence="4">The sequence shown here is derived from an EMBL/GenBank/DDBJ whole genome shotgun (WGS) entry which is preliminary data.</text>
</comment>
<feature type="compositionally biased region" description="Basic and acidic residues" evidence="1">
    <location>
        <begin position="381"/>
        <end position="394"/>
    </location>
</feature>
<dbReference type="Proteomes" id="UP001175271">
    <property type="component" value="Unassembled WGS sequence"/>
</dbReference>
<evidence type="ECO:0000259" key="2">
    <source>
        <dbReference type="PROSITE" id="PS51391"/>
    </source>
</evidence>
<keyword evidence="5" id="KW-1185">Reference proteome</keyword>
<feature type="domain" description="Nudix hydrolase" evidence="3">
    <location>
        <begin position="1004"/>
        <end position="1130"/>
    </location>
</feature>
<feature type="region of interest" description="Disordered" evidence="1">
    <location>
        <begin position="717"/>
        <end position="763"/>
    </location>
</feature>
<reference evidence="4" key="1">
    <citation type="submission" date="2023-06" db="EMBL/GenBank/DDBJ databases">
        <title>Genomic analysis of the entomopathogenic nematode Steinernema hermaphroditum.</title>
        <authorList>
            <person name="Schwarz E.M."/>
            <person name="Heppert J.K."/>
            <person name="Baniya A."/>
            <person name="Schwartz H.T."/>
            <person name="Tan C.-H."/>
            <person name="Antoshechkin I."/>
            <person name="Sternberg P.W."/>
            <person name="Goodrich-Blair H."/>
            <person name="Dillman A.R."/>
        </authorList>
    </citation>
    <scope>NUCLEOTIDE SEQUENCE</scope>
    <source>
        <strain evidence="4">PS9179</strain>
        <tissue evidence="4">Whole animal</tissue>
    </source>
</reference>
<evidence type="ECO:0008006" key="6">
    <source>
        <dbReference type="Google" id="ProtNLM"/>
    </source>
</evidence>
<dbReference type="GO" id="GO:0003729">
    <property type="term" value="F:mRNA binding"/>
    <property type="evidence" value="ECO:0007669"/>
    <property type="project" value="InterPro"/>
</dbReference>
<dbReference type="SMART" id="SM00582">
    <property type="entry name" value="RPR"/>
    <property type="match status" value="1"/>
</dbReference>
<dbReference type="CDD" id="cd18871">
    <property type="entry name" value="NUDIX_Cfim25_Nudt21"/>
    <property type="match status" value="1"/>
</dbReference>
<dbReference type="FunFam" id="3.90.79.10:FF:000075">
    <property type="entry name" value="Uncharacterized protein, isoform A"/>
    <property type="match status" value="1"/>
</dbReference>
<dbReference type="InterPro" id="IPR006569">
    <property type="entry name" value="CID_dom"/>
</dbReference>
<evidence type="ECO:0000313" key="5">
    <source>
        <dbReference type="Proteomes" id="UP001175271"/>
    </source>
</evidence>
<dbReference type="GO" id="GO:0031124">
    <property type="term" value="P:mRNA 3'-end processing"/>
    <property type="evidence" value="ECO:0007669"/>
    <property type="project" value="InterPro"/>
</dbReference>
<dbReference type="SUPFAM" id="SSF48464">
    <property type="entry name" value="ENTH/VHS domain"/>
    <property type="match status" value="1"/>
</dbReference>
<dbReference type="InterPro" id="IPR016706">
    <property type="entry name" value="Cleav_polyA_spec_factor_su5"/>
</dbReference>
<gene>
    <name evidence="4" type="ORF">QR680_015093</name>
</gene>
<feature type="compositionally biased region" description="Polar residues" evidence="1">
    <location>
        <begin position="233"/>
        <end position="243"/>
    </location>
</feature>
<feature type="domain" description="CID" evidence="2">
    <location>
        <begin position="82"/>
        <end position="213"/>
    </location>
</feature>
<feature type="compositionally biased region" description="Polar residues" evidence="1">
    <location>
        <begin position="275"/>
        <end position="296"/>
    </location>
</feature>
<evidence type="ECO:0000259" key="3">
    <source>
        <dbReference type="PROSITE" id="PS51462"/>
    </source>
</evidence>
<dbReference type="GO" id="GO:0005849">
    <property type="term" value="C:mRNA cleavage factor complex"/>
    <property type="evidence" value="ECO:0007669"/>
    <property type="project" value="InterPro"/>
</dbReference>
<dbReference type="InterPro" id="IPR008942">
    <property type="entry name" value="ENTH_VHS"/>
</dbReference>
<dbReference type="PROSITE" id="PS51391">
    <property type="entry name" value="CID"/>
    <property type="match status" value="1"/>
</dbReference>
<dbReference type="CDD" id="cd16982">
    <property type="entry name" value="CID_Pcf11"/>
    <property type="match status" value="1"/>
</dbReference>
<name>A0AA39IDE5_9BILA</name>
<evidence type="ECO:0000256" key="1">
    <source>
        <dbReference type="SAM" id="MobiDB-lite"/>
    </source>
</evidence>
<organism evidence="4 5">
    <name type="scientific">Steinernema hermaphroditum</name>
    <dbReference type="NCBI Taxonomy" id="289476"/>
    <lineage>
        <taxon>Eukaryota</taxon>
        <taxon>Metazoa</taxon>
        <taxon>Ecdysozoa</taxon>
        <taxon>Nematoda</taxon>
        <taxon>Chromadorea</taxon>
        <taxon>Rhabditida</taxon>
        <taxon>Tylenchina</taxon>
        <taxon>Panagrolaimomorpha</taxon>
        <taxon>Strongyloidoidea</taxon>
        <taxon>Steinernematidae</taxon>
        <taxon>Steinernema</taxon>
    </lineage>
</organism>
<dbReference type="InterPro" id="IPR000086">
    <property type="entry name" value="NUDIX_hydrolase_dom"/>
</dbReference>
<feature type="region of interest" description="Disordered" evidence="1">
    <location>
        <begin position="218"/>
        <end position="400"/>
    </location>
</feature>
<dbReference type="PROSITE" id="PS51462">
    <property type="entry name" value="NUDIX"/>
    <property type="match status" value="1"/>
</dbReference>
<dbReference type="Gene3D" id="3.90.79.10">
    <property type="entry name" value="Nucleoside Triphosphate Pyrophosphohydrolase"/>
    <property type="match status" value="1"/>
</dbReference>
<evidence type="ECO:0000313" key="4">
    <source>
        <dbReference type="EMBL" id="KAK0421168.1"/>
    </source>
</evidence>
<dbReference type="AlphaFoldDB" id="A0AA39IDE5"/>
<sequence length="1158" mass="128460">MDVLVHLTVTCFCNNRPRTRRPGVSIGAPLFVCPLSAYPLTISKTSHADRSPLPTVASSLANVTFSIRTLHAIYHSPRTSDMASDAAKDYKRTLLELSRNDKTQINLLTMLAEDYTNICPQIVTVIEQRLFDAPTPALKLTVLYVADSILKNIQSTKVYREQFAKVIIKMFVHIFQRSDEKQRTQLFRLRGTWKDLFNRSKLYELDITMNKIDPNWPVDHSGLGGATSSSSTKQNGSQQQRQAQPPRVSVPDRSIAPPMSSPSGIHVNPRFIGSKPTTSQAAQGPAKTTVTRSNASDPRLRGRINGCGTASEPKKVVAPKIPVVPKVEPERSPVHNSPRYDSPRYTDSPKYSNSPRYDTDERLGPLGDHDRRYTSVPVQKRRSEQEHYVEEKRPRLPPAPTATLGEHAFASLPVRLPPPAAYEPPMGIPGLGPSAPMVPPSVPMPPPSQHQQMPADFHGPMHSHTPFNGPAIIPALGAPQPHSQMPLINQPLPPMSQTMRPMGQPVPPMNQPMPPMGPPMVPPSMGPPSMAPPPQQKPVIVADETPRFEGLPQNNRIFVDGRAYEVFYIDSVAVIERNGLPHRIFFTGPPRDVVIDGVPYRMAFGEEKRVYIDGDAHVLRFGGPSRELYMGDYPFKGTFGGPPIIATINGRRHEIRLGGPAPEVKIDPDPSYELQRHMPEARRNVGANPPPKAEPEELNKSEDIVALLKRLQQQGLLKPQAQAPPAAAPPPKPEPEPAKSTTPPIPAVYNFTSQRGNAPPDNLLGTRDMRILTIRYKKVVDAILAPKECCSECGLTFDGLSKELQNHHKDDHVQQKLRRLGGKGAGGGSRPWYNVKKSFFESSCRAELLKIEQKQEEVENVNTASPTAVPSDSVDQKYCQACREKFDDYYDSDEDVWLLKDSTLHNGKPYHTGCLMDATTISASEADIIPSANLNNMASLTTSSWSASPSGNRTGREEDLINRTISLHPLTNYTFGTKDAQAEKDPSVQARFARMRDEYEKIGMRRSVEGVLLVHEHKLPHILLLQIGTTFFKLPGGELNPGEDEVDGLKRILTDTLGREDGGTDPNQWIVEDAIGSWWRPNFDPPRYPYIPAHVTKPKEHIKLFLVQLPEKALFAVPKNLKLVAAPLFELYDNANGYGPLIASLPQALSRFNFKYTH</sequence>
<feature type="compositionally biased region" description="Low complexity" evidence="1">
    <location>
        <begin position="316"/>
        <end position="326"/>
    </location>
</feature>